<proteinExistence type="predicted"/>
<dbReference type="Proteomes" id="UP001595872">
    <property type="component" value="Unassembled WGS sequence"/>
</dbReference>
<dbReference type="RefSeq" id="WP_378263506.1">
    <property type="nucleotide sequence ID" value="NZ_JBHSIT010000014.1"/>
</dbReference>
<reference evidence="2" key="1">
    <citation type="journal article" date="2019" name="Int. J. Syst. Evol. Microbiol.">
        <title>The Global Catalogue of Microorganisms (GCM) 10K type strain sequencing project: providing services to taxonomists for standard genome sequencing and annotation.</title>
        <authorList>
            <consortium name="The Broad Institute Genomics Platform"/>
            <consortium name="The Broad Institute Genome Sequencing Center for Infectious Disease"/>
            <person name="Wu L."/>
            <person name="Ma J."/>
        </authorList>
    </citation>
    <scope>NUCLEOTIDE SEQUENCE [LARGE SCALE GENOMIC DNA]</scope>
    <source>
        <strain evidence="2">KLKA75</strain>
    </source>
</reference>
<name>A0ABV9UA19_9ACTN</name>
<organism evidence="1 2">
    <name type="scientific">Actinomadura gamaensis</name>
    <dbReference type="NCBI Taxonomy" id="1763541"/>
    <lineage>
        <taxon>Bacteria</taxon>
        <taxon>Bacillati</taxon>
        <taxon>Actinomycetota</taxon>
        <taxon>Actinomycetes</taxon>
        <taxon>Streptosporangiales</taxon>
        <taxon>Thermomonosporaceae</taxon>
        <taxon>Actinomadura</taxon>
    </lineage>
</organism>
<comment type="caution">
    <text evidence="1">The sequence shown here is derived from an EMBL/GenBank/DDBJ whole genome shotgun (WGS) entry which is preliminary data.</text>
</comment>
<accession>A0ABV9UA19</accession>
<evidence type="ECO:0000313" key="2">
    <source>
        <dbReference type="Proteomes" id="UP001595872"/>
    </source>
</evidence>
<keyword evidence="2" id="KW-1185">Reference proteome</keyword>
<protein>
    <submittedName>
        <fullName evidence="1">Uncharacterized protein</fullName>
    </submittedName>
</protein>
<sequence>MSEQHSVPVDFYCEHTPSKSRVHALVSPGGGPRVLQAVLTCNDPELARNATGLLSAAWHGGEGPAVRAEAERILALLPAAPAASLRNALNSAFAGHWPAPTHSQGTGHTADAPAADLFADGEEDEDEELTPATVDALARTPSGARLADLPGQVVRITSLIDVHVHDPKRLLAAARATGWTPLTEQDEKDPDDIVGAVMALADHPQIPGTDNTDNEMTGELLHPRKGDELSPWSSSPITATFTSGWGLRRPPQPLHSRETRWGTMPDFAKIFPVECACGSEGCTTCDAGPLTPRSADLIHTALSTMADAAYDDLQEHDDDPVPNSEDPSWGFFTDLPRLALQQPRQWRREMARACDDLAEDLEAGELPIPRCFAEELVLHLALDQAPDILEEKQDLEDEDHESLPKHPYDYDWGLYGDQFFQDSDILLLYQEALDGIEDPTAHLNGTNGIGDMRPANWFTPFNNVTPRDPNRGFRR</sequence>
<gene>
    <name evidence="1" type="ORF">ACFPCY_37345</name>
</gene>
<dbReference type="EMBL" id="JBHSIT010000014">
    <property type="protein sequence ID" value="MFC4913014.1"/>
    <property type="molecule type" value="Genomic_DNA"/>
</dbReference>
<evidence type="ECO:0000313" key="1">
    <source>
        <dbReference type="EMBL" id="MFC4913014.1"/>
    </source>
</evidence>